<dbReference type="CDD" id="cd14656">
    <property type="entry name" value="Imelysin-like_EfeO"/>
    <property type="match status" value="1"/>
</dbReference>
<feature type="domain" description="Imelysin-like" evidence="6">
    <location>
        <begin position="149"/>
        <end position="376"/>
    </location>
</feature>
<dbReference type="EMBL" id="JABENB010000002">
    <property type="protein sequence ID" value="NNG40354.1"/>
    <property type="molecule type" value="Genomic_DNA"/>
</dbReference>
<dbReference type="Proteomes" id="UP000557772">
    <property type="component" value="Unassembled WGS sequence"/>
</dbReference>
<dbReference type="InterPro" id="IPR034981">
    <property type="entry name" value="Imelysin-like_EfeO/Algp7"/>
</dbReference>
<evidence type="ECO:0000256" key="4">
    <source>
        <dbReference type="SAM" id="MobiDB-lite"/>
    </source>
</evidence>
<dbReference type="PANTHER" id="PTHR39192:SF1">
    <property type="entry name" value="IRON UPTAKE SYSTEM COMPONENT EFEO"/>
    <property type="match status" value="1"/>
</dbReference>
<name>A0A849AHN2_9MICO</name>
<evidence type="ECO:0000313" key="8">
    <source>
        <dbReference type="Proteomes" id="UP000557772"/>
    </source>
</evidence>
<protein>
    <submittedName>
        <fullName evidence="7">EfeM/EfeO family lipoprotein</fullName>
    </submittedName>
</protein>
<evidence type="ECO:0000256" key="5">
    <source>
        <dbReference type="SAM" id="SignalP"/>
    </source>
</evidence>
<organism evidence="7 8">
    <name type="scientific">Flexivirga aerilata</name>
    <dbReference type="NCBI Taxonomy" id="1656889"/>
    <lineage>
        <taxon>Bacteria</taxon>
        <taxon>Bacillati</taxon>
        <taxon>Actinomycetota</taxon>
        <taxon>Actinomycetes</taxon>
        <taxon>Micrococcales</taxon>
        <taxon>Dermacoccaceae</taxon>
        <taxon>Flexivirga</taxon>
    </lineage>
</organism>
<dbReference type="Gene3D" id="1.20.1420.20">
    <property type="entry name" value="M75 peptidase, HXXE motif"/>
    <property type="match status" value="1"/>
</dbReference>
<keyword evidence="3 5" id="KW-0732">Signal</keyword>
<keyword evidence="7" id="KW-0449">Lipoprotein</keyword>
<evidence type="ECO:0000259" key="6">
    <source>
        <dbReference type="Pfam" id="PF09375"/>
    </source>
</evidence>
<reference evidence="7 8" key="1">
    <citation type="submission" date="2020-05" db="EMBL/GenBank/DDBJ databases">
        <title>Flexivirga sp. ID2601S isolated from air conditioner.</title>
        <authorList>
            <person name="Kim D.H."/>
        </authorList>
    </citation>
    <scope>NUCLEOTIDE SEQUENCE [LARGE SCALE GENOMIC DNA]</scope>
    <source>
        <strain evidence="7 8">ID2601S</strain>
    </source>
</reference>
<dbReference type="RefSeq" id="WP_171156542.1">
    <property type="nucleotide sequence ID" value="NZ_JABENB010000002.1"/>
</dbReference>
<dbReference type="PANTHER" id="PTHR39192">
    <property type="entry name" value="IRON UPTAKE SYSTEM COMPONENT EFEO"/>
    <property type="match status" value="1"/>
</dbReference>
<accession>A0A849AHN2</accession>
<keyword evidence="8" id="KW-1185">Reference proteome</keyword>
<evidence type="ECO:0000313" key="7">
    <source>
        <dbReference type="EMBL" id="NNG40354.1"/>
    </source>
</evidence>
<evidence type="ECO:0000256" key="1">
    <source>
        <dbReference type="ARBA" id="ARBA00004196"/>
    </source>
</evidence>
<dbReference type="InterPro" id="IPR018976">
    <property type="entry name" value="Imelysin-like"/>
</dbReference>
<gene>
    <name evidence="7" type="ORF">HJ588_13875</name>
</gene>
<proteinExistence type="inferred from homology"/>
<feature type="signal peptide" evidence="5">
    <location>
        <begin position="1"/>
        <end position="20"/>
    </location>
</feature>
<dbReference type="AlphaFoldDB" id="A0A849AHN2"/>
<evidence type="ECO:0000256" key="2">
    <source>
        <dbReference type="ARBA" id="ARBA00005989"/>
    </source>
</evidence>
<evidence type="ECO:0000256" key="3">
    <source>
        <dbReference type="ARBA" id="ARBA00022729"/>
    </source>
</evidence>
<dbReference type="Pfam" id="PF09375">
    <property type="entry name" value="Peptidase_M75"/>
    <property type="match status" value="1"/>
</dbReference>
<dbReference type="InterPro" id="IPR038352">
    <property type="entry name" value="Imelysin_sf"/>
</dbReference>
<dbReference type="InterPro" id="IPR050894">
    <property type="entry name" value="EfeM/EfeO_iron_uptake"/>
</dbReference>
<dbReference type="PROSITE" id="PS51257">
    <property type="entry name" value="PROKAR_LIPOPROTEIN"/>
    <property type="match status" value="1"/>
</dbReference>
<comment type="caution">
    <text evidence="7">The sequence shown here is derived from an EMBL/GenBank/DDBJ whole genome shotgun (WGS) entry which is preliminary data.</text>
</comment>
<feature type="chain" id="PRO_5039138776" evidence="5">
    <location>
        <begin position="21"/>
        <end position="386"/>
    </location>
</feature>
<sequence>MPRGKIRALAAAVAAVTALAACSGHRDSAASSRAKPPPTVQASRSHCGAGWSGAQAGIVRLDVRNTDVNAAEVYIADAEGKLYGEIDPLGPGATATLTADLAAGDYHLRCSVNDGDPVNGPTVRVTGAGGGGTGVRPVTSADLVPAVIAYQKWVRGRLTMLQSQTDVLARRLGSGDRAGAQAAWRTADHTWHTMGGAYGAFGATGEAIDGDAHGLPKGVIDPAWTGLLRIEYGLWHGESTTSLSALGNRLRTDLGRLAGELASTQFQPVDVVKRAHEISEDTLQETLTGNHDYGAHVQLDEALAELDGTTQVLASLRPLLAPRYAGLAQVDALITKSAKDIRAQRGWQAPAQGAAPSAGHALVDSDIAQLAELLAPVPTRLEPRVA</sequence>
<feature type="region of interest" description="Disordered" evidence="4">
    <location>
        <begin position="27"/>
        <end position="47"/>
    </location>
</feature>
<dbReference type="GO" id="GO:0030313">
    <property type="term" value="C:cell envelope"/>
    <property type="evidence" value="ECO:0007669"/>
    <property type="project" value="UniProtKB-SubCell"/>
</dbReference>
<comment type="subcellular location">
    <subcellularLocation>
        <location evidence="1">Cell envelope</location>
    </subcellularLocation>
</comment>
<comment type="similarity">
    <text evidence="2">Belongs to the EfeM/EfeO family.</text>
</comment>